<dbReference type="InterPro" id="IPR005545">
    <property type="entry name" value="YCII"/>
</dbReference>
<comment type="similarity">
    <text evidence="1">Belongs to the YciI family.</text>
</comment>
<accession>A0A1H8YQE3</accession>
<evidence type="ECO:0000313" key="4">
    <source>
        <dbReference type="Proteomes" id="UP000198582"/>
    </source>
</evidence>
<reference evidence="3 4" key="1">
    <citation type="submission" date="2016-10" db="EMBL/GenBank/DDBJ databases">
        <authorList>
            <person name="de Groot N.N."/>
        </authorList>
    </citation>
    <scope>NUCLEOTIDE SEQUENCE [LARGE SCALE GENOMIC DNA]</scope>
    <source>
        <strain evidence="3 4">DSM 44993</strain>
    </source>
</reference>
<dbReference type="Pfam" id="PF03795">
    <property type="entry name" value="YCII"/>
    <property type="match status" value="1"/>
</dbReference>
<evidence type="ECO:0000256" key="1">
    <source>
        <dbReference type="ARBA" id="ARBA00007689"/>
    </source>
</evidence>
<proteinExistence type="inferred from homology"/>
<gene>
    <name evidence="3" type="ORF">SAMN04489732_14512</name>
</gene>
<evidence type="ECO:0000259" key="2">
    <source>
        <dbReference type="Pfam" id="PF03795"/>
    </source>
</evidence>
<dbReference type="InterPro" id="IPR011008">
    <property type="entry name" value="Dimeric_a/b-barrel"/>
</dbReference>
<protein>
    <submittedName>
        <fullName evidence="3">Uncharacterized conserved protein</fullName>
    </submittedName>
</protein>
<feature type="domain" description="YCII-related" evidence="2">
    <location>
        <begin position="4"/>
        <end position="106"/>
    </location>
</feature>
<keyword evidence="4" id="KW-1185">Reference proteome</keyword>
<dbReference type="SUPFAM" id="SSF54909">
    <property type="entry name" value="Dimeric alpha+beta barrel"/>
    <property type="match status" value="1"/>
</dbReference>
<dbReference type="AlphaFoldDB" id="A0A1H8YQE3"/>
<evidence type="ECO:0000313" key="3">
    <source>
        <dbReference type="EMBL" id="SEP54387.1"/>
    </source>
</evidence>
<dbReference type="EMBL" id="FOEF01000045">
    <property type="protein sequence ID" value="SEP54387.1"/>
    <property type="molecule type" value="Genomic_DNA"/>
</dbReference>
<sequence>MPQYAILIYERETPGGMADLPPEVLAAHGRVEGLIAASGGALIAGYATEPTSMTRSRRGPVVTEGPFVAGEAAMSGFFVVEARDLNHAVEISGFVPVLDGGVEVRPLLGG</sequence>
<dbReference type="OrthoDB" id="668782at2"/>
<dbReference type="RefSeq" id="WP_091629645.1">
    <property type="nucleotide sequence ID" value="NZ_FOEF01000045.1"/>
</dbReference>
<dbReference type="Gene3D" id="3.30.70.1060">
    <property type="entry name" value="Dimeric alpha+beta barrel"/>
    <property type="match status" value="1"/>
</dbReference>
<dbReference type="Proteomes" id="UP000198582">
    <property type="component" value="Unassembled WGS sequence"/>
</dbReference>
<dbReference type="STRING" id="394193.SAMN04489732_14512"/>
<name>A0A1H8YQE3_9PSEU</name>
<organism evidence="3 4">
    <name type="scientific">Amycolatopsis saalfeldensis</name>
    <dbReference type="NCBI Taxonomy" id="394193"/>
    <lineage>
        <taxon>Bacteria</taxon>
        <taxon>Bacillati</taxon>
        <taxon>Actinomycetota</taxon>
        <taxon>Actinomycetes</taxon>
        <taxon>Pseudonocardiales</taxon>
        <taxon>Pseudonocardiaceae</taxon>
        <taxon>Amycolatopsis</taxon>
    </lineage>
</organism>